<keyword evidence="8" id="KW-1185">Reference proteome</keyword>
<evidence type="ECO:0000313" key="6">
    <source>
        <dbReference type="EMBL" id="CAG1838415.1"/>
    </source>
</evidence>
<dbReference type="NCBIfam" id="NF004127">
    <property type="entry name" value="PRK05617.1"/>
    <property type="match status" value="1"/>
</dbReference>
<comment type="catalytic activity">
    <reaction evidence="1 4">
        <text>3-hydroxy-2-methylpropanoyl-CoA + H2O = 3-hydroxy-2-methylpropanoate + CoA + H(+)</text>
        <dbReference type="Rhea" id="RHEA:20888"/>
        <dbReference type="ChEBI" id="CHEBI:11805"/>
        <dbReference type="ChEBI" id="CHEBI:15377"/>
        <dbReference type="ChEBI" id="CHEBI:15378"/>
        <dbReference type="ChEBI" id="CHEBI:57287"/>
        <dbReference type="ChEBI" id="CHEBI:57340"/>
        <dbReference type="EC" id="3.1.2.4"/>
    </reaction>
</comment>
<dbReference type="EC" id="3.1.2.4" evidence="2 4"/>
<feature type="domain" description="Enoyl-CoA hydratase/isomerase" evidence="5">
    <location>
        <begin position="26"/>
        <end position="359"/>
    </location>
</feature>
<dbReference type="GO" id="GO:0003860">
    <property type="term" value="F:3-hydroxyisobutyryl-CoA hydrolase activity"/>
    <property type="evidence" value="ECO:0000318"/>
    <property type="project" value="GO_Central"/>
</dbReference>
<evidence type="ECO:0000259" key="5">
    <source>
        <dbReference type="Pfam" id="PF16113"/>
    </source>
</evidence>
<dbReference type="Pfam" id="PF16113">
    <property type="entry name" value="ECH_2"/>
    <property type="match status" value="1"/>
</dbReference>
<organism evidence="7 8">
    <name type="scientific">Musa acuminata subsp. malaccensis</name>
    <name type="common">Wild banana</name>
    <name type="synonym">Musa malaccensis</name>
    <dbReference type="NCBI Taxonomy" id="214687"/>
    <lineage>
        <taxon>Eukaryota</taxon>
        <taxon>Viridiplantae</taxon>
        <taxon>Streptophyta</taxon>
        <taxon>Embryophyta</taxon>
        <taxon>Tracheophyta</taxon>
        <taxon>Spermatophyta</taxon>
        <taxon>Magnoliopsida</taxon>
        <taxon>Liliopsida</taxon>
        <taxon>Zingiberales</taxon>
        <taxon>Musaceae</taxon>
        <taxon>Musa</taxon>
    </lineage>
</organism>
<evidence type="ECO:0000313" key="7">
    <source>
        <dbReference type="EnsemblPlants" id="Ma05_p13820.1"/>
    </source>
</evidence>
<dbReference type="InParanoid" id="A0A804J459"/>
<dbReference type="AlphaFoldDB" id="A0A804J459"/>
<accession>A0A804J459</accession>
<dbReference type="Proteomes" id="UP000012960">
    <property type="component" value="Unplaced"/>
</dbReference>
<evidence type="ECO:0000313" key="8">
    <source>
        <dbReference type="Proteomes" id="UP000012960"/>
    </source>
</evidence>
<dbReference type="KEGG" id="mus:103984892"/>
<dbReference type="EMBL" id="HG996470">
    <property type="protein sequence ID" value="CAG1838415.1"/>
    <property type="molecule type" value="Genomic_DNA"/>
</dbReference>
<protein>
    <recommendedName>
        <fullName evidence="2 4">3-hydroxyisobutyryl-CoA hydrolase</fullName>
        <shortName evidence="4">HIB-CoA hydrolase</shortName>
        <shortName evidence="4">HIBYL-CoA-H</shortName>
        <ecNumber evidence="2 4">3.1.2.4</ecNumber>
    </recommendedName>
    <alternativeName>
        <fullName evidence="4">3-hydroxyisobutyryl-coenzyme A hydrolase</fullName>
    </alternativeName>
</protein>
<dbReference type="CDD" id="cd06558">
    <property type="entry name" value="crotonase-like"/>
    <property type="match status" value="1"/>
</dbReference>
<dbReference type="EnsemblPlants" id="Ma05_t13820.1">
    <property type="protein sequence ID" value="Ma05_p13820.1"/>
    <property type="gene ID" value="Ma05_g13820"/>
</dbReference>
<dbReference type="InterPro" id="IPR029045">
    <property type="entry name" value="ClpP/crotonase-like_dom_sf"/>
</dbReference>
<comment type="pathway">
    <text evidence="4">Amino-acid degradation; L-valine degradation.</text>
</comment>
<dbReference type="PANTHER" id="PTHR43176:SF3">
    <property type="entry name" value="3-HYDROXYISOBUTYRYL-COA HYDROLASE, MITOCHONDRIAL"/>
    <property type="match status" value="1"/>
</dbReference>
<comment type="function">
    <text evidence="4">Hydrolyzes 3-hydroxyisobutyryl-CoA (HIBYL-CoA), a saline catabolite. Has high activity toward isobutyryl-CoA. Could be an isobutyryl-CoA dehydrogenase that functions in valine catabolism.</text>
</comment>
<dbReference type="OMA" id="ACLTREY"/>
<evidence type="ECO:0000256" key="3">
    <source>
        <dbReference type="ARBA" id="ARBA00022801"/>
    </source>
</evidence>
<evidence type="ECO:0000256" key="1">
    <source>
        <dbReference type="ARBA" id="ARBA00001709"/>
    </source>
</evidence>
<dbReference type="InterPro" id="IPR045004">
    <property type="entry name" value="ECH_dom"/>
</dbReference>
<dbReference type="SUPFAM" id="SSF52096">
    <property type="entry name" value="ClpP/crotonase"/>
    <property type="match status" value="1"/>
</dbReference>
<name>A0A804J459_MUSAM</name>
<evidence type="ECO:0000256" key="2">
    <source>
        <dbReference type="ARBA" id="ARBA00011915"/>
    </source>
</evidence>
<gene>
    <name evidence="6" type="ORF">GSMUA_265920.1</name>
</gene>
<dbReference type="FunCoup" id="A0A804J459">
    <property type="interactions" value="3049"/>
</dbReference>
<reference evidence="6" key="1">
    <citation type="submission" date="2021-03" db="EMBL/GenBank/DDBJ databases">
        <authorList>
            <consortium name="Genoscope - CEA"/>
            <person name="William W."/>
        </authorList>
    </citation>
    <scope>NUCLEOTIDE SEQUENCE</scope>
    <source>
        <strain evidence="6">Doubled-haploid Pahang</strain>
    </source>
</reference>
<dbReference type="Gene3D" id="3.90.226.10">
    <property type="entry name" value="2-enoyl-CoA Hydratase, Chain A, domain 1"/>
    <property type="match status" value="1"/>
</dbReference>
<dbReference type="PANTHER" id="PTHR43176">
    <property type="entry name" value="3-HYDROXYISOBUTYRYL-COA HYDROLASE-RELATED"/>
    <property type="match status" value="1"/>
</dbReference>
<dbReference type="SMR" id="A0A804J459"/>
<comment type="similarity">
    <text evidence="4">Belongs to the enoyl-CoA hydratase/isomerase family.</text>
</comment>
<dbReference type="OrthoDB" id="16820at2759"/>
<dbReference type="InterPro" id="IPR032259">
    <property type="entry name" value="HIBYL-CoA-H"/>
</dbReference>
<sequence length="386" mass="42704">MAASSPNADNDGTSDQVLVEDCRFTRILTLNRPQQLNALSTPMIMKLLKLFVAYEKDSDVKLLIVKGNGRAFSAGGDVAAVARSVAQGQWALGTEFLRNQYTLNYIIATYGKPQVSILNGIVMGGGAGVSIHGRFRVVTEKTVFAMPETSLGFFPDIGASYFLSRLPGFFGEYLGLTGARLDGAEMLACGLATHFVPSMNLAYLEDLLTKVETSDPFVICASIDQFSQMVPLKASSAYNRLDIIDKCFSKETVQEIISALEKESASMADEWIVVAIQALKKASPISLKVTLRSIREGRLQGVDRCLTKEFRLCCHILRLEASKDFLEGFRAILVDKDRNPKWEPPRLDLVDSKVLDQYFAEVDDANWEDLKLPSRRNLATNYVSKM</sequence>
<reference evidence="7" key="2">
    <citation type="submission" date="2021-05" db="UniProtKB">
        <authorList>
            <consortium name="EnsemblPlants"/>
        </authorList>
    </citation>
    <scope>IDENTIFICATION</scope>
    <source>
        <strain evidence="7">subsp. malaccensis</strain>
    </source>
</reference>
<evidence type="ECO:0000256" key="4">
    <source>
        <dbReference type="RuleBase" id="RU369070"/>
    </source>
</evidence>
<dbReference type="Gramene" id="Ma05_t13820.1">
    <property type="protein sequence ID" value="Ma05_p13820.1"/>
    <property type="gene ID" value="Ma05_g13820"/>
</dbReference>
<dbReference type="GO" id="GO:0006574">
    <property type="term" value="P:L-valine catabolic process"/>
    <property type="evidence" value="ECO:0000318"/>
    <property type="project" value="GO_Central"/>
</dbReference>
<keyword evidence="3 4" id="KW-0378">Hydrolase</keyword>
<dbReference type="FunFam" id="3.90.226.10:FF:000027">
    <property type="entry name" value="Probable 3-hydroxyisobutyryl-CoA hydrolase 2"/>
    <property type="match status" value="1"/>
</dbReference>
<proteinExistence type="inferred from homology"/>